<evidence type="ECO:0000313" key="1">
    <source>
        <dbReference type="EMBL" id="CUP30506.1"/>
    </source>
</evidence>
<proteinExistence type="predicted"/>
<dbReference type="EMBL" id="CZAU01000008">
    <property type="protein sequence ID" value="CUP30506.1"/>
    <property type="molecule type" value="Genomic_DNA"/>
</dbReference>
<gene>
    <name evidence="1" type="ORF">ERS852520_01055</name>
</gene>
<dbReference type="AlphaFoldDB" id="A0A174M5W1"/>
<dbReference type="PANTHER" id="PTHR41317">
    <property type="entry name" value="PD-(D_E)XK NUCLEASE FAMILY TRANSPOSASE"/>
    <property type="match status" value="1"/>
</dbReference>
<sequence length="317" mass="37724">MEQNENNFISEEVKRRVTDEESFNICLTNNYAFLKIFKKEENVKGFLIDLLNLKEKQIKKIEIKDPFTSGENKEEKEGILDIKLTLNGNKKINIEMQNTYQEDWTERSLFYNCRMFTEGFKKGEPYWKLSPCIHIGILNFNMMKSPGYYHKVTLRDEKTNELYSRKFQFHMIELKKTKTTKGKARKHPLYRWARLIAATTWEEVAQESAGNRYMERIQEEMVKMSQDERDRYLYLREEMAASDRVSQLQSAENRGVRAGKLLNQISMIQKKVKKNKNLEQIADELEESTTKIRPIYDQVKQHPDKTAEEIYNLINNE</sequence>
<organism evidence="1 2">
    <name type="scientific">Anaerostipes hadrus</name>
    <dbReference type="NCBI Taxonomy" id="649756"/>
    <lineage>
        <taxon>Bacteria</taxon>
        <taxon>Bacillati</taxon>
        <taxon>Bacillota</taxon>
        <taxon>Clostridia</taxon>
        <taxon>Lachnospirales</taxon>
        <taxon>Lachnospiraceae</taxon>
        <taxon>Anaerostipes</taxon>
    </lineage>
</organism>
<dbReference type="PANTHER" id="PTHR41317:SF1">
    <property type="entry name" value="PD-(D_E)XK NUCLEASE FAMILY TRANSPOSASE"/>
    <property type="match status" value="1"/>
</dbReference>
<dbReference type="Proteomes" id="UP000095564">
    <property type="component" value="Unassembled WGS sequence"/>
</dbReference>
<dbReference type="Pfam" id="PF12784">
    <property type="entry name" value="PDDEXK_2"/>
    <property type="match status" value="1"/>
</dbReference>
<protein>
    <submittedName>
        <fullName evidence="1">PD-(D/E)XK nuclease family transposase</fullName>
    </submittedName>
</protein>
<dbReference type="InterPro" id="IPR010106">
    <property type="entry name" value="RpnA"/>
</dbReference>
<dbReference type="NCBIfam" id="TIGR01784">
    <property type="entry name" value="T_den_put_tspse"/>
    <property type="match status" value="1"/>
</dbReference>
<reference evidence="1 2" key="1">
    <citation type="submission" date="2015-09" db="EMBL/GenBank/DDBJ databases">
        <authorList>
            <consortium name="Pathogen Informatics"/>
        </authorList>
    </citation>
    <scope>NUCLEOTIDE SEQUENCE [LARGE SCALE GENOMIC DNA]</scope>
    <source>
        <strain evidence="1 2">2789STDY5834908</strain>
    </source>
</reference>
<name>A0A174M5W1_ANAHA</name>
<dbReference type="RefSeq" id="WP_172675673.1">
    <property type="nucleotide sequence ID" value="NZ_CZAU01000008.1"/>
</dbReference>
<accession>A0A174M5W1</accession>
<evidence type="ECO:0000313" key="2">
    <source>
        <dbReference type="Proteomes" id="UP000095564"/>
    </source>
</evidence>